<dbReference type="Proteomes" id="UP000465785">
    <property type="component" value="Chromosome"/>
</dbReference>
<sequence length="111" mass="12439">MTKILNTFASIERYDLEYDRAIHGRVPVVPKHFDVIHAGVFPDPEDGFAWMKIHDVILDAKEPVFADSRLDAQPSACGKRVKTFLPKPFDDEHPKACPDCVRALGDLGPPK</sequence>
<dbReference type="AlphaFoldDB" id="A0A9W4B1D3"/>
<dbReference type="EMBL" id="AP022601">
    <property type="protein sequence ID" value="BBY92296.1"/>
    <property type="molecule type" value="Genomic_DNA"/>
</dbReference>
<accession>A0A9W4B1D3</accession>
<evidence type="ECO:0000313" key="2">
    <source>
        <dbReference type="Proteomes" id="UP000465785"/>
    </source>
</evidence>
<organism evidence="1 2">
    <name type="scientific">Mycobacterium gallinarum</name>
    <dbReference type="NCBI Taxonomy" id="39689"/>
    <lineage>
        <taxon>Bacteria</taxon>
        <taxon>Bacillati</taxon>
        <taxon>Actinomycetota</taxon>
        <taxon>Actinomycetes</taxon>
        <taxon>Mycobacteriales</taxon>
        <taxon>Mycobacteriaceae</taxon>
        <taxon>Mycobacterium</taxon>
    </lineage>
</organism>
<proteinExistence type="predicted"/>
<gene>
    <name evidence="1" type="ORF">MGALJ_19650</name>
</gene>
<reference evidence="1 2" key="1">
    <citation type="journal article" date="2019" name="Emerg. Microbes Infect.">
        <title>Comprehensive subspecies identification of 175 nontuberculous mycobacteria species based on 7547 genomic profiles.</title>
        <authorList>
            <person name="Matsumoto Y."/>
            <person name="Kinjo T."/>
            <person name="Motooka D."/>
            <person name="Nabeya D."/>
            <person name="Jung N."/>
            <person name="Uechi K."/>
            <person name="Horii T."/>
            <person name="Iida T."/>
            <person name="Fujita J."/>
            <person name="Nakamura S."/>
        </authorList>
    </citation>
    <scope>NUCLEOTIDE SEQUENCE [LARGE SCALE GENOMIC DNA]</scope>
    <source>
        <strain evidence="1 2">JCM 6399</strain>
    </source>
</reference>
<dbReference type="RefSeq" id="WP_163729095.1">
    <property type="nucleotide sequence ID" value="NZ_AP022601.1"/>
</dbReference>
<keyword evidence="2" id="KW-1185">Reference proteome</keyword>
<evidence type="ECO:0000313" key="1">
    <source>
        <dbReference type="EMBL" id="BBY92296.1"/>
    </source>
</evidence>
<dbReference type="KEGG" id="mgau:MGALJ_19650"/>
<protein>
    <submittedName>
        <fullName evidence="1">Uncharacterized protein</fullName>
    </submittedName>
</protein>
<name>A0A9W4B1D3_9MYCO</name>